<dbReference type="InterPro" id="IPR051309">
    <property type="entry name" value="ABCF_ATPase"/>
</dbReference>
<evidence type="ECO:0000256" key="1">
    <source>
        <dbReference type="ARBA" id="ARBA00022741"/>
    </source>
</evidence>
<dbReference type="InterPro" id="IPR032781">
    <property type="entry name" value="ABC_tran_Xtn"/>
</dbReference>
<dbReference type="AlphaFoldDB" id="A0A4Q7DKI3"/>
<name>A0A4Q7DKI3_9PROT</name>
<evidence type="ECO:0000256" key="2">
    <source>
        <dbReference type="ARBA" id="ARBA00022840"/>
    </source>
</evidence>
<sequence length="522" mass="58193">MIRIENLSKSYADKTLLDQLTYHFPQGQRIALVGANGQGKTTLLNILTGRESANSGKVICPKSLRLGYLNQSASSRPEPSIREECMAGHEELYSAHKQMSVLLEKMAVQFHEADYEVYEGLLKLYENNNGYQLEGNAEKILLGLGFTTGQLDQSPLTLSGGWRMRLELAKTLLNSPDFLILDEPTNHLDLPSIEWLEEYLQSFRNTLLFVSHDRSFLNNVATTTAYLKHGKLQVFKGNFDDFLDQKEQTQKTEAATLKKVLQRQAHMQSFVDRFRGTPSKAKQVGSRQKSISKLRSALEGTVVEGAEAKIHIPQIPFTNSGKEVFTLKHLAIGYEAPLLKDLDFIIQRGKKVAIVGKNGIGKSTLLKTLNGSLKPLAGSVGQGHNVQIGFYNQNAAEDMVRNQTVFQTLQNANIQLSDQTLRALLGMMLFKGHDMAKMVSVLSGGERSRLAICCLLAQAPNCLLLDEPTNHLDLISTQLLANMLQEYKGTVVFVSHDRDFIEQVSTSVIEIDGRKAILWEKD</sequence>
<comment type="caution">
    <text evidence="4">The sequence shown here is derived from an EMBL/GenBank/DDBJ whole genome shotgun (WGS) entry which is preliminary data.</text>
</comment>
<keyword evidence="5" id="KW-1185">Reference proteome</keyword>
<accession>A0A4Q7DKI3</accession>
<dbReference type="Pfam" id="PF12848">
    <property type="entry name" value="ABC_tran_Xtn"/>
    <property type="match status" value="1"/>
</dbReference>
<feature type="domain" description="ABC transporter" evidence="3">
    <location>
        <begin position="2"/>
        <end position="255"/>
    </location>
</feature>
<reference evidence="4 5" key="1">
    <citation type="submission" date="2018-10" db="EMBL/GenBank/DDBJ databases">
        <title>An updated phylogeny of the Alphaproteobacteria reveals that the parasitic Rickettsiales and Holosporales have independent origins.</title>
        <authorList>
            <person name="Munoz-Gomez S.A."/>
            <person name="Hess S."/>
            <person name="Burger G."/>
            <person name="Lang B.F."/>
            <person name="Susko E."/>
            <person name="Slamovits C.H."/>
            <person name="Roger A.J."/>
        </authorList>
    </citation>
    <scope>NUCLEOTIDE SEQUENCE [LARGE SCALE GENOMIC DNA]</scope>
    <source>
        <strain evidence="4">HOLO01</strain>
    </source>
</reference>
<dbReference type="Proteomes" id="UP000293550">
    <property type="component" value="Unassembled WGS sequence"/>
</dbReference>
<dbReference type="InterPro" id="IPR017871">
    <property type="entry name" value="ABC_transporter-like_CS"/>
</dbReference>
<dbReference type="Gene3D" id="3.40.50.300">
    <property type="entry name" value="P-loop containing nucleotide triphosphate hydrolases"/>
    <property type="match status" value="2"/>
</dbReference>
<keyword evidence="2 4" id="KW-0067">ATP-binding</keyword>
<proteinExistence type="predicted"/>
<evidence type="ECO:0000313" key="4">
    <source>
        <dbReference type="EMBL" id="RZI45186.1"/>
    </source>
</evidence>
<dbReference type="FunFam" id="3.40.50.300:FF:000011">
    <property type="entry name" value="Putative ABC transporter ATP-binding component"/>
    <property type="match status" value="1"/>
</dbReference>
<dbReference type="EMBL" id="SCFB01000023">
    <property type="protein sequence ID" value="RZI45186.1"/>
    <property type="molecule type" value="Genomic_DNA"/>
</dbReference>
<feature type="domain" description="ABC transporter" evidence="3">
    <location>
        <begin position="310"/>
        <end position="522"/>
    </location>
</feature>
<dbReference type="SMART" id="SM00382">
    <property type="entry name" value="AAA"/>
    <property type="match status" value="2"/>
</dbReference>
<dbReference type="OrthoDB" id="7168152at2"/>
<dbReference type="PROSITE" id="PS50893">
    <property type="entry name" value="ABC_TRANSPORTER_2"/>
    <property type="match status" value="2"/>
</dbReference>
<dbReference type="PANTHER" id="PTHR42855:SF2">
    <property type="entry name" value="DRUG RESISTANCE ABC TRANSPORTER,ATP-BINDING PROTEIN"/>
    <property type="match status" value="1"/>
</dbReference>
<evidence type="ECO:0000313" key="5">
    <source>
        <dbReference type="Proteomes" id="UP000293550"/>
    </source>
</evidence>
<dbReference type="InterPro" id="IPR003593">
    <property type="entry name" value="AAA+_ATPase"/>
</dbReference>
<dbReference type="PANTHER" id="PTHR42855">
    <property type="entry name" value="ABC TRANSPORTER ATP-BINDING SUBUNIT"/>
    <property type="match status" value="1"/>
</dbReference>
<dbReference type="CDD" id="cd03221">
    <property type="entry name" value="ABCF_EF-3"/>
    <property type="match status" value="2"/>
</dbReference>
<dbReference type="InterPro" id="IPR003439">
    <property type="entry name" value="ABC_transporter-like_ATP-bd"/>
</dbReference>
<dbReference type="InterPro" id="IPR027417">
    <property type="entry name" value="P-loop_NTPase"/>
</dbReference>
<keyword evidence="1" id="KW-0547">Nucleotide-binding</keyword>
<protein>
    <submittedName>
        <fullName evidence="4">ABC-F family ATP-binding cassette domain-containing protein</fullName>
    </submittedName>
</protein>
<dbReference type="SUPFAM" id="SSF52540">
    <property type="entry name" value="P-loop containing nucleoside triphosphate hydrolases"/>
    <property type="match status" value="2"/>
</dbReference>
<dbReference type="RefSeq" id="WP_130154616.1">
    <property type="nucleotide sequence ID" value="NZ_SCFB01000023.1"/>
</dbReference>
<gene>
    <name evidence="4" type="ORF">EQU50_08085</name>
</gene>
<organism evidence="4 5">
    <name type="scientific">Candidatus Finniella inopinata</name>
    <dbReference type="NCBI Taxonomy" id="1696036"/>
    <lineage>
        <taxon>Bacteria</taxon>
        <taxon>Pseudomonadati</taxon>
        <taxon>Pseudomonadota</taxon>
        <taxon>Alphaproteobacteria</taxon>
        <taxon>Holosporales</taxon>
        <taxon>Candidatus Paracaedibacteraceae</taxon>
        <taxon>Candidatus Finniella</taxon>
    </lineage>
</organism>
<dbReference type="GO" id="GO:0016887">
    <property type="term" value="F:ATP hydrolysis activity"/>
    <property type="evidence" value="ECO:0007669"/>
    <property type="project" value="InterPro"/>
</dbReference>
<dbReference type="PROSITE" id="PS00211">
    <property type="entry name" value="ABC_TRANSPORTER_1"/>
    <property type="match status" value="2"/>
</dbReference>
<evidence type="ECO:0000259" key="3">
    <source>
        <dbReference type="PROSITE" id="PS50893"/>
    </source>
</evidence>
<dbReference type="GO" id="GO:0005524">
    <property type="term" value="F:ATP binding"/>
    <property type="evidence" value="ECO:0007669"/>
    <property type="project" value="UniProtKB-KW"/>
</dbReference>
<dbReference type="Pfam" id="PF00005">
    <property type="entry name" value="ABC_tran"/>
    <property type="match status" value="2"/>
</dbReference>